<gene>
    <name evidence="1" type="ORF">FDG31_05910</name>
</gene>
<name>A0A6B4JMD4_CLOBO</name>
<comment type="caution">
    <text evidence="1">The sequence shown here is derived from an EMBL/GenBank/DDBJ whole genome shotgun (WGS) entry which is preliminary data.</text>
</comment>
<organism evidence="1 2">
    <name type="scientific">Clostridium botulinum</name>
    <dbReference type="NCBI Taxonomy" id="1491"/>
    <lineage>
        <taxon>Bacteria</taxon>
        <taxon>Bacillati</taxon>
        <taxon>Bacillota</taxon>
        <taxon>Clostridia</taxon>
        <taxon>Eubacteriales</taxon>
        <taxon>Clostridiaceae</taxon>
        <taxon>Clostridium</taxon>
    </lineage>
</organism>
<accession>A0A6B4JMD4</accession>
<dbReference type="RefSeq" id="WP_003374353.1">
    <property type="nucleotide sequence ID" value="NZ_JACBBA010000003.1"/>
</dbReference>
<evidence type="ECO:0000313" key="2">
    <source>
        <dbReference type="Proteomes" id="UP000486903"/>
    </source>
</evidence>
<dbReference type="Proteomes" id="UP000486903">
    <property type="component" value="Unassembled WGS sequence"/>
</dbReference>
<dbReference type="EMBL" id="SXFB01000003">
    <property type="protein sequence ID" value="NFV25706.1"/>
    <property type="molecule type" value="Genomic_DNA"/>
</dbReference>
<reference evidence="1 2" key="1">
    <citation type="submission" date="2019-04" db="EMBL/GenBank/DDBJ databases">
        <title>Genome sequencing of Clostridium botulinum Groups I-IV and Clostridium butyricum.</title>
        <authorList>
            <person name="Brunt J."/>
            <person name="Van Vliet A.H.M."/>
            <person name="Stringer S.C."/>
            <person name="Carter A.T."/>
            <person name="Peck M.W."/>
        </authorList>
    </citation>
    <scope>NUCLEOTIDE SEQUENCE [LARGE SCALE GENOMIC DNA]</scope>
    <source>
        <strain evidence="1 2">BL81</strain>
    </source>
</reference>
<protein>
    <submittedName>
        <fullName evidence="1">Uncharacterized protein</fullName>
    </submittedName>
</protein>
<proteinExistence type="predicted"/>
<sequence>MDNIRPPRRKKQNIKVRVHYPTTPEGIEELKESQAGAMLSILEERLGPDGLDYVMEELKKKIGYAQ</sequence>
<evidence type="ECO:0000313" key="1">
    <source>
        <dbReference type="EMBL" id="NFV25706.1"/>
    </source>
</evidence>
<dbReference type="AlphaFoldDB" id="A0A6B4JMD4"/>